<sequence>MLVHQLFFCEADGPSENTPRQFVIKFQPSAYDVSTEQN</sequence>
<comment type="caution">
    <text evidence="1">The sequence shown here is derived from an EMBL/GenBank/DDBJ whole genome shotgun (WGS) entry which is preliminary data.</text>
</comment>
<name>A0A9P7R783_9PEZI</name>
<gene>
    <name evidence="1" type="ORF">JMJ77_012527</name>
</gene>
<proteinExistence type="predicted"/>
<dbReference type="AlphaFoldDB" id="A0A9P7R783"/>
<accession>A0A9P7R783</accession>
<dbReference type="Proteomes" id="UP000699042">
    <property type="component" value="Unassembled WGS sequence"/>
</dbReference>
<evidence type="ECO:0000313" key="2">
    <source>
        <dbReference type="Proteomes" id="UP000699042"/>
    </source>
</evidence>
<feature type="non-terminal residue" evidence="1">
    <location>
        <position position="38"/>
    </location>
</feature>
<dbReference type="EMBL" id="JAESDN010000005">
    <property type="protein sequence ID" value="KAG7049769.1"/>
    <property type="molecule type" value="Genomic_DNA"/>
</dbReference>
<reference evidence="1" key="1">
    <citation type="submission" date="2021-05" db="EMBL/GenBank/DDBJ databases">
        <title>Comparative genomics of three Colletotrichum scovillei strains and genetic complementation revealed genes involved fungal growth and virulence on chili pepper.</title>
        <authorList>
            <person name="Hsieh D.-K."/>
            <person name="Chuang S.-C."/>
            <person name="Chen C.-Y."/>
            <person name="Chao Y.-T."/>
            <person name="Lu M.-Y.J."/>
            <person name="Lee M.-H."/>
            <person name="Shih M.-C."/>
        </authorList>
    </citation>
    <scope>NUCLEOTIDE SEQUENCE</scope>
    <source>
        <strain evidence="1">Coll-153</strain>
    </source>
</reference>
<evidence type="ECO:0000313" key="1">
    <source>
        <dbReference type="EMBL" id="KAG7049769.1"/>
    </source>
</evidence>
<protein>
    <submittedName>
        <fullName evidence="1">Uncharacterized protein</fullName>
    </submittedName>
</protein>
<organism evidence="1 2">
    <name type="scientific">Colletotrichum scovillei</name>
    <dbReference type="NCBI Taxonomy" id="1209932"/>
    <lineage>
        <taxon>Eukaryota</taxon>
        <taxon>Fungi</taxon>
        <taxon>Dikarya</taxon>
        <taxon>Ascomycota</taxon>
        <taxon>Pezizomycotina</taxon>
        <taxon>Sordariomycetes</taxon>
        <taxon>Hypocreomycetidae</taxon>
        <taxon>Glomerellales</taxon>
        <taxon>Glomerellaceae</taxon>
        <taxon>Colletotrichum</taxon>
        <taxon>Colletotrichum acutatum species complex</taxon>
    </lineage>
</organism>
<keyword evidence="2" id="KW-1185">Reference proteome</keyword>